<reference evidence="5 6" key="1">
    <citation type="submission" date="2018-03" db="EMBL/GenBank/DDBJ databases">
        <title>Genomic Encyclopedia of Archaeal and Bacterial Type Strains, Phase II (KMG-II): from individual species to whole genera.</title>
        <authorList>
            <person name="Goeker M."/>
        </authorList>
    </citation>
    <scope>NUCLEOTIDE SEQUENCE [LARGE SCALE GENOMIC DNA]</scope>
    <source>
        <strain evidence="5 6">DSM 27929</strain>
    </source>
</reference>
<dbReference type="InterPro" id="IPR015424">
    <property type="entry name" value="PyrdxlP-dep_Trfase"/>
</dbReference>
<proteinExistence type="inferred from homology"/>
<dbReference type="GO" id="GO:0030170">
    <property type="term" value="F:pyridoxal phosphate binding"/>
    <property type="evidence" value="ECO:0007669"/>
    <property type="project" value="TreeGrafter"/>
</dbReference>
<dbReference type="GO" id="GO:0000271">
    <property type="term" value="P:polysaccharide biosynthetic process"/>
    <property type="evidence" value="ECO:0007669"/>
    <property type="project" value="TreeGrafter"/>
</dbReference>
<accession>A0A2T0WNT1</accession>
<protein>
    <submittedName>
        <fullName evidence="5">dTDP-4-amino-4,6-dideoxygalactose transaminase</fullName>
    </submittedName>
</protein>
<feature type="active site" description="Proton acceptor" evidence="2">
    <location>
        <position position="208"/>
    </location>
</feature>
<comment type="similarity">
    <text evidence="1 4">Belongs to the DegT/DnrJ/EryC1 family.</text>
</comment>
<comment type="caution">
    <text evidence="5">The sequence shown here is derived from an EMBL/GenBank/DDBJ whole genome shotgun (WGS) entry which is preliminary data.</text>
</comment>
<dbReference type="OrthoDB" id="9810913at2"/>
<dbReference type="EMBL" id="PVTR01000004">
    <property type="protein sequence ID" value="PRY88356.1"/>
    <property type="molecule type" value="Genomic_DNA"/>
</dbReference>
<dbReference type="AlphaFoldDB" id="A0A2T0WNT1"/>
<keyword evidence="3 4" id="KW-0663">Pyridoxal phosphate</keyword>
<evidence type="ECO:0000313" key="6">
    <source>
        <dbReference type="Proteomes" id="UP000238157"/>
    </source>
</evidence>
<dbReference type="InterPro" id="IPR000653">
    <property type="entry name" value="DegT/StrS_aminotransferase"/>
</dbReference>
<dbReference type="PANTHER" id="PTHR30244:SF34">
    <property type="entry name" value="DTDP-4-AMINO-4,6-DIDEOXYGALACTOSE TRANSAMINASE"/>
    <property type="match status" value="1"/>
</dbReference>
<dbReference type="PANTHER" id="PTHR30244">
    <property type="entry name" value="TRANSAMINASE"/>
    <property type="match status" value="1"/>
</dbReference>
<dbReference type="PIRSF" id="PIRSF000390">
    <property type="entry name" value="PLP_StrS"/>
    <property type="match status" value="1"/>
</dbReference>
<dbReference type="Gene3D" id="3.90.1150.10">
    <property type="entry name" value="Aspartate Aminotransferase, domain 1"/>
    <property type="match status" value="1"/>
</dbReference>
<evidence type="ECO:0000256" key="2">
    <source>
        <dbReference type="PIRSR" id="PIRSR000390-1"/>
    </source>
</evidence>
<evidence type="ECO:0000256" key="1">
    <source>
        <dbReference type="ARBA" id="ARBA00037999"/>
    </source>
</evidence>
<name>A0A2T0WNT1_9BACT</name>
<dbReference type="GO" id="GO:0008483">
    <property type="term" value="F:transaminase activity"/>
    <property type="evidence" value="ECO:0007669"/>
    <property type="project" value="TreeGrafter"/>
</dbReference>
<evidence type="ECO:0000313" key="5">
    <source>
        <dbReference type="EMBL" id="PRY88356.1"/>
    </source>
</evidence>
<dbReference type="InterPro" id="IPR015421">
    <property type="entry name" value="PyrdxlP-dep_Trfase_major"/>
</dbReference>
<sequence>MQQEKIWLSPPHMGGSEIDYIQEAFELNWIAPAGQNLDKFERDLVARIGCGNALAMTSGTAAIHLSLILMDVQPGDYVLCQSMTFCASVNPVRYLGGIPVLIDSENETWNMDPALLEQAIQDCMDGSIVEKNPSLKSLVGDSPAKKPKAIIPIHLYGMPAKIEEICAIAAKYQIPVLEDAAEAIGSKVDGQHCGSFGDIGVVSFNGNKIITTSGGGAMFSKNKSWIDRAKFLSTQAKENRPYYHHEEIGYNYRLSNVLAGIGRGQLEVLDQRVQSRRANFEYYQNQLGHLPGFFFLEEPEGFYSNRWLTCILIDPKLSGGVDSEQVRLALEKENIESRPLWKPMHKQPVFKDFPFYGSDIAERLFEQGLCLPSGSSLSEKDLNRVVTVVKSIII</sequence>
<evidence type="ECO:0000256" key="4">
    <source>
        <dbReference type="RuleBase" id="RU004508"/>
    </source>
</evidence>
<evidence type="ECO:0000256" key="3">
    <source>
        <dbReference type="PIRSR" id="PIRSR000390-2"/>
    </source>
</evidence>
<dbReference type="SUPFAM" id="SSF53383">
    <property type="entry name" value="PLP-dependent transferases"/>
    <property type="match status" value="1"/>
</dbReference>
<dbReference type="InterPro" id="IPR015422">
    <property type="entry name" value="PyrdxlP-dep_Trfase_small"/>
</dbReference>
<gene>
    <name evidence="5" type="ORF">CLW00_1047</name>
</gene>
<keyword evidence="6" id="KW-1185">Reference proteome</keyword>
<feature type="modified residue" description="N6-(pyridoxal phosphate)lysine" evidence="3">
    <location>
        <position position="208"/>
    </location>
</feature>
<dbReference type="RefSeq" id="WP_106133095.1">
    <property type="nucleotide sequence ID" value="NZ_PVTR01000004.1"/>
</dbReference>
<dbReference type="CDD" id="cd00616">
    <property type="entry name" value="AHBA_syn"/>
    <property type="match status" value="1"/>
</dbReference>
<organism evidence="5 6">
    <name type="scientific">Mongoliibacter ruber</name>
    <dbReference type="NCBI Taxonomy" id="1750599"/>
    <lineage>
        <taxon>Bacteria</taxon>
        <taxon>Pseudomonadati</taxon>
        <taxon>Bacteroidota</taxon>
        <taxon>Cytophagia</taxon>
        <taxon>Cytophagales</taxon>
        <taxon>Cyclobacteriaceae</taxon>
        <taxon>Mongoliibacter</taxon>
    </lineage>
</organism>
<dbReference type="Gene3D" id="3.40.640.10">
    <property type="entry name" value="Type I PLP-dependent aspartate aminotransferase-like (Major domain)"/>
    <property type="match status" value="1"/>
</dbReference>
<dbReference type="Proteomes" id="UP000238157">
    <property type="component" value="Unassembled WGS sequence"/>
</dbReference>
<dbReference type="Pfam" id="PF01041">
    <property type="entry name" value="DegT_DnrJ_EryC1"/>
    <property type="match status" value="1"/>
</dbReference>